<dbReference type="RefSeq" id="XP_038058461.1">
    <property type="nucleotide sequence ID" value="XM_038202533.1"/>
</dbReference>
<feature type="transmembrane region" description="Helical" evidence="3">
    <location>
        <begin position="289"/>
        <end position="313"/>
    </location>
</feature>
<protein>
    <recommendedName>
        <fullName evidence="4">EGF-like domain-containing protein</fullName>
    </recommendedName>
</protein>
<sequence length="472" mass="51649">MAARLLNSHAGLVLGQRSPQFIHLTLVIFCLCFTISTKLAAAQTNMTNMTTEASSDLATEIVTEIVTELEEEETTTVPSTTADDTEEFTDGETTPELLTDPPGQKLVMRFTISNRNYSDIENPDEREELESLLVEELEELYSNNKKFRSVTVLEFRNGSIIVDVELEFTDALNVQERAQVFTALYEKVVLNGTLGALEVQDLKHVKDDGKIEELNDACDIRPCLQTEMKCVANGTKCTASCSDNKGYCLNNSTCRPNNDYIVCKCKKDFFGYRCDKKPLPPSGGRDDNAYIGIIAAAGIAVLLLLVMIVGCGYSRLVNRGKESDTSKLFQADNMVALEMLDEPPPVVGGVACQTIESFLLTKYMKHGIPPKPGFQHEIIQTNESFLLDKAQRERESNNVPTIITPNGTGASPPPAPAPTPVSSPVPEDQPSTEPEQGLSNEAFVEDEGDIVPTAEVVGDEAKTDIGKKIIKV</sequence>
<dbReference type="EnsemblMetazoa" id="XM_038202533.1">
    <property type="protein sequence ID" value="XP_038058461.1"/>
    <property type="gene ID" value="LOC119729790"/>
</dbReference>
<dbReference type="Proteomes" id="UP000887568">
    <property type="component" value="Unplaced"/>
</dbReference>
<reference evidence="5" key="1">
    <citation type="submission" date="2022-11" db="UniProtKB">
        <authorList>
            <consortium name="EnsemblMetazoa"/>
        </authorList>
    </citation>
    <scope>IDENTIFICATION</scope>
</reference>
<keyword evidence="1" id="KW-0245">EGF-like domain</keyword>
<dbReference type="SUPFAM" id="SSF82671">
    <property type="entry name" value="SEA domain"/>
    <property type="match status" value="1"/>
</dbReference>
<keyword evidence="3" id="KW-0812">Transmembrane</keyword>
<dbReference type="Pfam" id="PF01390">
    <property type="entry name" value="SEA"/>
    <property type="match status" value="1"/>
</dbReference>
<keyword evidence="1" id="KW-1015">Disulfide bond</keyword>
<proteinExistence type="predicted"/>
<feature type="transmembrane region" description="Helical" evidence="3">
    <location>
        <begin position="21"/>
        <end position="41"/>
    </location>
</feature>
<name>A0A914A4Y8_PATMI</name>
<dbReference type="InterPro" id="IPR000082">
    <property type="entry name" value="SEA_dom"/>
</dbReference>
<accession>A0A914A4Y8</accession>
<feature type="region of interest" description="Disordered" evidence="2">
    <location>
        <begin position="391"/>
        <end position="450"/>
    </location>
</feature>
<evidence type="ECO:0000259" key="4">
    <source>
        <dbReference type="PROSITE" id="PS50026"/>
    </source>
</evidence>
<feature type="region of interest" description="Disordered" evidence="2">
    <location>
        <begin position="70"/>
        <end position="100"/>
    </location>
</feature>
<feature type="disulfide bond" evidence="1">
    <location>
        <begin position="265"/>
        <end position="274"/>
    </location>
</feature>
<dbReference type="PROSITE" id="PS50026">
    <property type="entry name" value="EGF_3"/>
    <property type="match status" value="1"/>
</dbReference>
<dbReference type="PROSITE" id="PS00022">
    <property type="entry name" value="EGF_1"/>
    <property type="match status" value="1"/>
</dbReference>
<dbReference type="SUPFAM" id="SSF57196">
    <property type="entry name" value="EGF/Laminin"/>
    <property type="match status" value="1"/>
</dbReference>
<dbReference type="OMA" id="KPGFQHE"/>
<keyword evidence="3" id="KW-1133">Transmembrane helix</keyword>
<evidence type="ECO:0000313" key="5">
    <source>
        <dbReference type="EnsemblMetazoa" id="XP_038058461.1"/>
    </source>
</evidence>
<feature type="domain" description="EGF-like" evidence="4">
    <location>
        <begin position="238"/>
        <end position="275"/>
    </location>
</feature>
<evidence type="ECO:0000256" key="1">
    <source>
        <dbReference type="PROSITE-ProRule" id="PRU00076"/>
    </source>
</evidence>
<dbReference type="OrthoDB" id="8960773at2759"/>
<dbReference type="GeneID" id="119729790"/>
<comment type="caution">
    <text evidence="1">Lacks conserved residue(s) required for the propagation of feature annotation.</text>
</comment>
<dbReference type="InterPro" id="IPR036364">
    <property type="entry name" value="SEA_dom_sf"/>
</dbReference>
<dbReference type="AlphaFoldDB" id="A0A914A4Y8"/>
<evidence type="ECO:0000313" key="6">
    <source>
        <dbReference type="Proteomes" id="UP000887568"/>
    </source>
</evidence>
<feature type="compositionally biased region" description="Polar residues" evidence="2">
    <location>
        <begin position="429"/>
        <end position="439"/>
    </location>
</feature>
<keyword evidence="3" id="KW-0472">Membrane</keyword>
<organism evidence="5 6">
    <name type="scientific">Patiria miniata</name>
    <name type="common">Bat star</name>
    <name type="synonym">Asterina miniata</name>
    <dbReference type="NCBI Taxonomy" id="46514"/>
    <lineage>
        <taxon>Eukaryota</taxon>
        <taxon>Metazoa</taxon>
        <taxon>Echinodermata</taxon>
        <taxon>Eleutherozoa</taxon>
        <taxon>Asterozoa</taxon>
        <taxon>Asteroidea</taxon>
        <taxon>Valvatacea</taxon>
        <taxon>Valvatida</taxon>
        <taxon>Asterinidae</taxon>
        <taxon>Patiria</taxon>
    </lineage>
</organism>
<dbReference type="InterPro" id="IPR000742">
    <property type="entry name" value="EGF"/>
</dbReference>
<evidence type="ECO:0000256" key="3">
    <source>
        <dbReference type="SAM" id="Phobius"/>
    </source>
</evidence>
<keyword evidence="6" id="KW-1185">Reference proteome</keyword>
<feature type="compositionally biased region" description="Pro residues" evidence="2">
    <location>
        <begin position="411"/>
        <end position="423"/>
    </location>
</feature>
<evidence type="ECO:0000256" key="2">
    <source>
        <dbReference type="SAM" id="MobiDB-lite"/>
    </source>
</evidence>